<comment type="caution">
    <text evidence="1">The sequence shown here is derived from an EMBL/GenBank/DDBJ whole genome shotgun (WGS) entry which is preliminary data.</text>
</comment>
<organism evidence="1">
    <name type="scientific">bioreactor metagenome</name>
    <dbReference type="NCBI Taxonomy" id="1076179"/>
    <lineage>
        <taxon>unclassified sequences</taxon>
        <taxon>metagenomes</taxon>
        <taxon>ecological metagenomes</taxon>
    </lineage>
</organism>
<dbReference type="EMBL" id="VSSQ01086828">
    <property type="protein sequence ID" value="MPN34008.1"/>
    <property type="molecule type" value="Genomic_DNA"/>
</dbReference>
<evidence type="ECO:0000313" key="1">
    <source>
        <dbReference type="EMBL" id="MPN34008.1"/>
    </source>
</evidence>
<proteinExistence type="predicted"/>
<reference evidence="1" key="1">
    <citation type="submission" date="2019-08" db="EMBL/GenBank/DDBJ databases">
        <authorList>
            <person name="Kucharzyk K."/>
            <person name="Murdoch R.W."/>
            <person name="Higgins S."/>
            <person name="Loffler F."/>
        </authorList>
    </citation>
    <scope>NUCLEOTIDE SEQUENCE</scope>
</reference>
<gene>
    <name evidence="1" type="ORF">SDC9_181500</name>
</gene>
<sequence length="144" mass="15273">MRVLVGGVGIGDLGGGLRCDLGIRRIGVLRQSLQLFLQGIRVLGDQPTDRAVVRLIFRHTGSLGRCGHVSVDVVVGEDLGLRTGGHLLTCVLAKGCGVVLTDPARSQLGVDALVGRHRDRLIGELVADISVREVAADKRNHADE</sequence>
<protein>
    <submittedName>
        <fullName evidence="1">Uncharacterized protein</fullName>
    </submittedName>
</protein>
<dbReference type="AlphaFoldDB" id="A0A645H4T9"/>
<name>A0A645H4T9_9ZZZZ</name>
<accession>A0A645H4T9</accession>